<name>A0A820S5M6_9BILA</name>
<evidence type="ECO:0000313" key="1">
    <source>
        <dbReference type="EMBL" id="CAF4446271.1"/>
    </source>
</evidence>
<reference evidence="1" key="1">
    <citation type="submission" date="2021-02" db="EMBL/GenBank/DDBJ databases">
        <authorList>
            <person name="Nowell W R."/>
        </authorList>
    </citation>
    <scope>NUCLEOTIDE SEQUENCE</scope>
</reference>
<gene>
    <name evidence="1" type="ORF">KXQ929_LOCUS53684</name>
</gene>
<evidence type="ECO:0000313" key="2">
    <source>
        <dbReference type="Proteomes" id="UP000663868"/>
    </source>
</evidence>
<dbReference type="AlphaFoldDB" id="A0A820S5M6"/>
<organism evidence="1 2">
    <name type="scientific">Adineta steineri</name>
    <dbReference type="NCBI Taxonomy" id="433720"/>
    <lineage>
        <taxon>Eukaryota</taxon>
        <taxon>Metazoa</taxon>
        <taxon>Spiralia</taxon>
        <taxon>Gnathifera</taxon>
        <taxon>Rotifera</taxon>
        <taxon>Eurotatoria</taxon>
        <taxon>Bdelloidea</taxon>
        <taxon>Adinetida</taxon>
        <taxon>Adinetidae</taxon>
        <taxon>Adineta</taxon>
    </lineage>
</organism>
<accession>A0A820S5M6</accession>
<dbReference type="EMBL" id="CAJOBB010030843">
    <property type="protein sequence ID" value="CAF4446271.1"/>
    <property type="molecule type" value="Genomic_DNA"/>
</dbReference>
<sequence length="35" mass="4127">MQAHGQKRQRHVIDEASWIMNYFYLADKDGSDTLT</sequence>
<feature type="non-terminal residue" evidence="1">
    <location>
        <position position="1"/>
    </location>
</feature>
<dbReference type="Proteomes" id="UP000663868">
    <property type="component" value="Unassembled WGS sequence"/>
</dbReference>
<comment type="caution">
    <text evidence="1">The sequence shown here is derived from an EMBL/GenBank/DDBJ whole genome shotgun (WGS) entry which is preliminary data.</text>
</comment>
<protein>
    <submittedName>
        <fullName evidence="1">Uncharacterized protein</fullName>
    </submittedName>
</protein>
<proteinExistence type="predicted"/>